<dbReference type="InterPro" id="IPR010541">
    <property type="entry name" value="Prp3_C"/>
</dbReference>
<keyword evidence="2" id="KW-0507">mRNA processing</keyword>
<feature type="region of interest" description="Disordered" evidence="6">
    <location>
        <begin position="1"/>
        <end position="207"/>
    </location>
</feature>
<comment type="caution">
    <text evidence="9">The sequence shown here is derived from an EMBL/GenBank/DDBJ whole genome shotgun (WGS) entry which is preliminary data.</text>
</comment>
<evidence type="ECO:0000313" key="9">
    <source>
        <dbReference type="EMBL" id="CDO57589.1"/>
    </source>
</evidence>
<evidence type="ECO:0000313" key="10">
    <source>
        <dbReference type="Proteomes" id="UP000242525"/>
    </source>
</evidence>
<keyword evidence="10" id="KW-1185">Reference proteome</keyword>
<dbReference type="Proteomes" id="UP000242525">
    <property type="component" value="Unassembled WGS sequence"/>
</dbReference>
<dbReference type="Pfam" id="PF06544">
    <property type="entry name" value="Prp3_C"/>
    <property type="match status" value="1"/>
</dbReference>
<dbReference type="EMBL" id="CCBN010000023">
    <property type="protein sequence ID" value="CDO57589.1"/>
    <property type="molecule type" value="Genomic_DNA"/>
</dbReference>
<evidence type="ECO:0000259" key="7">
    <source>
        <dbReference type="Pfam" id="PF06544"/>
    </source>
</evidence>
<evidence type="ECO:0000256" key="4">
    <source>
        <dbReference type="ARBA" id="ARBA00023242"/>
    </source>
</evidence>
<evidence type="ECO:0000256" key="1">
    <source>
        <dbReference type="ARBA" id="ARBA00004123"/>
    </source>
</evidence>
<keyword evidence="5" id="KW-0175">Coiled coil</keyword>
<reference evidence="9" key="1">
    <citation type="submission" date="2014-03" db="EMBL/GenBank/DDBJ databases">
        <authorList>
            <person name="Casaregola S."/>
        </authorList>
    </citation>
    <scope>NUCLEOTIDE SEQUENCE [LARGE SCALE GENOMIC DNA]</scope>
    <source>
        <strain evidence="9">CLIB 918</strain>
    </source>
</reference>
<feature type="compositionally biased region" description="Pro residues" evidence="6">
    <location>
        <begin position="13"/>
        <end position="30"/>
    </location>
</feature>
<feature type="compositionally biased region" description="Low complexity" evidence="6">
    <location>
        <begin position="42"/>
        <end position="58"/>
    </location>
</feature>
<dbReference type="AlphaFoldDB" id="A0A0J9XJW5"/>
<keyword evidence="4" id="KW-0539">Nucleus</keyword>
<dbReference type="GO" id="GO:0000398">
    <property type="term" value="P:mRNA splicing, via spliceosome"/>
    <property type="evidence" value="ECO:0007669"/>
    <property type="project" value="InterPro"/>
</dbReference>
<dbReference type="Pfam" id="PF08572">
    <property type="entry name" value="PRP3"/>
    <property type="match status" value="1"/>
</dbReference>
<protein>
    <submittedName>
        <fullName evidence="9">Similar to Saccharomyces cerevisiae YDR473C PRP3 Splicing factor, component of the U4/U6-U5 snRNP complex</fullName>
    </submittedName>
</protein>
<dbReference type="PANTHER" id="PTHR14212">
    <property type="entry name" value="U4/U6-ASSOCIATED RNA SPLICING FACTOR-RELATED"/>
    <property type="match status" value="1"/>
</dbReference>
<dbReference type="PANTHER" id="PTHR14212:SF0">
    <property type="entry name" value="U4_U6 SMALL NUCLEAR RIBONUCLEOPROTEIN PRP3"/>
    <property type="match status" value="1"/>
</dbReference>
<feature type="coiled-coil region" evidence="5">
    <location>
        <begin position="238"/>
        <end position="265"/>
    </location>
</feature>
<feature type="compositionally biased region" description="Polar residues" evidence="6">
    <location>
        <begin position="133"/>
        <end position="148"/>
    </location>
</feature>
<evidence type="ECO:0000256" key="3">
    <source>
        <dbReference type="ARBA" id="ARBA00023187"/>
    </source>
</evidence>
<organism evidence="9 10">
    <name type="scientific">Geotrichum candidum</name>
    <name type="common">Oospora lactis</name>
    <name type="synonym">Dipodascus geotrichum</name>
    <dbReference type="NCBI Taxonomy" id="1173061"/>
    <lineage>
        <taxon>Eukaryota</taxon>
        <taxon>Fungi</taxon>
        <taxon>Dikarya</taxon>
        <taxon>Ascomycota</taxon>
        <taxon>Saccharomycotina</taxon>
        <taxon>Dipodascomycetes</taxon>
        <taxon>Dipodascales</taxon>
        <taxon>Dipodascaceae</taxon>
        <taxon>Geotrichum</taxon>
    </lineage>
</organism>
<evidence type="ECO:0000256" key="2">
    <source>
        <dbReference type="ARBA" id="ARBA00022664"/>
    </source>
</evidence>
<evidence type="ECO:0000259" key="8">
    <source>
        <dbReference type="Pfam" id="PF08572"/>
    </source>
</evidence>
<feature type="compositionally biased region" description="Basic and acidic residues" evidence="6">
    <location>
        <begin position="360"/>
        <end position="374"/>
    </location>
</feature>
<accession>A0A0J9XJW5</accession>
<feature type="compositionally biased region" description="Low complexity" evidence="6">
    <location>
        <begin position="164"/>
        <end position="187"/>
    </location>
</feature>
<proteinExistence type="predicted"/>
<evidence type="ECO:0000256" key="6">
    <source>
        <dbReference type="SAM" id="MobiDB-lite"/>
    </source>
</evidence>
<feature type="domain" description="Small nuclear ribonucleoprotein Prp3 C-terminal" evidence="7">
    <location>
        <begin position="454"/>
        <end position="601"/>
    </location>
</feature>
<dbReference type="OrthoDB" id="10264544at2759"/>
<keyword evidence="3" id="KW-0508">mRNA splicing</keyword>
<dbReference type="STRING" id="1173061.A0A0J9XJW5"/>
<feature type="compositionally biased region" description="Pro residues" evidence="6">
    <location>
        <begin position="75"/>
        <end position="109"/>
    </location>
</feature>
<dbReference type="CDD" id="cd24162">
    <property type="entry name" value="Prp3_C"/>
    <property type="match status" value="1"/>
</dbReference>
<evidence type="ECO:0000256" key="5">
    <source>
        <dbReference type="SAM" id="Coils"/>
    </source>
</evidence>
<comment type="subcellular location">
    <subcellularLocation>
        <location evidence="1">Nucleus</location>
    </subcellularLocation>
</comment>
<dbReference type="GO" id="GO:0046540">
    <property type="term" value="C:U4/U6 x U5 tri-snRNP complex"/>
    <property type="evidence" value="ECO:0007669"/>
    <property type="project" value="InterPro"/>
</dbReference>
<dbReference type="InterPro" id="IPR027104">
    <property type="entry name" value="Prp3"/>
</dbReference>
<dbReference type="InterPro" id="IPR013881">
    <property type="entry name" value="Pre-mRNA_splic_Prp3_dom"/>
</dbReference>
<name>A0A0J9XJW5_GEOCN</name>
<sequence>MSGNNRKRYAPLDAPPPSKKPKHAPPPPRKSPAQMVAEAKAKAQSIAANARASALSARPPAPPSSRPSLPASARPTPPPPRPPASRPGPPSSKPPPPPASSSKPPPPPASQASARVEAIKARLALQKEASLKPQPSSRESSKFGSGLNTAIHPLLLGSDPTAIGSLSKPSSSSNSSSNQGNGGNHSNWKNGSKKGSAPTPARVEIKPVSNIYYDENLEVVVSTRREAQRRRGLVFNPHGKFIEKANELRRQAEQAELERQKEEERQRNSHKIEGVETDAVANEKAIRPEMPPTVEWWDEALLQEDSTGRKTYATSEINTKPITIYIQHPVPIPAPWEKYQPKEIKYHLTKKEMKRLRKNTRAEKHKEKQDRIRLGLDPAPPPKIKLSNLMSVLTNEAIKDPTQVELKVKRDIAQRAEDHNTMNQERKLTAEQRHEKIQKKLEADKEKHGIYCAAFKIKYLGDPKHKYKVNVVAQQKGLTGITVFNPSFNLVVVEGGYHAVKYYKNLMLNRIKWTEKAPPREQPDDLTNDKPAIASEAASAHGSTSDTPEPPVDMSTNKCLLIWMGELKSNNFNRWSVRSTETEQEAKDILTRYNASHFWVEAHALSD</sequence>
<gene>
    <name evidence="9" type="ORF">BN980_GECA23s00538g</name>
</gene>
<feature type="domain" description="Pre-mRNA-splicing factor 3" evidence="8">
    <location>
        <begin position="210"/>
        <end position="429"/>
    </location>
</feature>
<feature type="region of interest" description="Disordered" evidence="6">
    <location>
        <begin position="358"/>
        <end position="379"/>
    </location>
</feature>